<dbReference type="GO" id="GO:0046872">
    <property type="term" value="F:metal ion binding"/>
    <property type="evidence" value="ECO:0007669"/>
    <property type="project" value="UniProtKB-KW"/>
</dbReference>
<keyword evidence="8" id="KW-0119">Carbohydrate metabolism</keyword>
<evidence type="ECO:0000313" key="9">
    <source>
        <dbReference type="EMBL" id="KAK3711792.1"/>
    </source>
</evidence>
<evidence type="ECO:0000256" key="3">
    <source>
        <dbReference type="ARBA" id="ARBA00008843"/>
    </source>
</evidence>
<evidence type="ECO:0000256" key="1">
    <source>
        <dbReference type="ARBA" id="ARBA00001946"/>
    </source>
</evidence>
<dbReference type="Proteomes" id="UP001283361">
    <property type="component" value="Unassembled WGS sequence"/>
</dbReference>
<dbReference type="GO" id="GO:0016787">
    <property type="term" value="F:hydrolase activity"/>
    <property type="evidence" value="ECO:0007669"/>
    <property type="project" value="UniProtKB-KW"/>
</dbReference>
<evidence type="ECO:0000256" key="2">
    <source>
        <dbReference type="ARBA" id="ARBA00003451"/>
    </source>
</evidence>
<gene>
    <name evidence="9" type="ORF">RRG08_036996</name>
</gene>
<organism evidence="9 10">
    <name type="scientific">Elysia crispata</name>
    <name type="common">lettuce slug</name>
    <dbReference type="NCBI Taxonomy" id="231223"/>
    <lineage>
        <taxon>Eukaryota</taxon>
        <taxon>Metazoa</taxon>
        <taxon>Spiralia</taxon>
        <taxon>Lophotrochozoa</taxon>
        <taxon>Mollusca</taxon>
        <taxon>Gastropoda</taxon>
        <taxon>Heterobranchia</taxon>
        <taxon>Euthyneura</taxon>
        <taxon>Panpulmonata</taxon>
        <taxon>Sacoglossa</taxon>
        <taxon>Placobranchoidea</taxon>
        <taxon>Plakobranchidae</taxon>
        <taxon>Elysia</taxon>
    </lineage>
</organism>
<accession>A0AAE0XTP3</accession>
<keyword evidence="10" id="KW-1185">Reference proteome</keyword>
<dbReference type="InterPro" id="IPR006879">
    <property type="entry name" value="YdjC-like"/>
</dbReference>
<comment type="cofactor">
    <cofactor evidence="1">
        <name>Mg(2+)</name>
        <dbReference type="ChEBI" id="CHEBI:18420"/>
    </cofactor>
</comment>
<comment type="similarity">
    <text evidence="3">Belongs to the YdjC deacetylase family.</text>
</comment>
<dbReference type="GO" id="GO:0019213">
    <property type="term" value="F:deacetylase activity"/>
    <property type="evidence" value="ECO:0007669"/>
    <property type="project" value="TreeGrafter"/>
</dbReference>
<evidence type="ECO:0000256" key="4">
    <source>
        <dbReference type="ARBA" id="ARBA00018477"/>
    </source>
</evidence>
<evidence type="ECO:0000256" key="8">
    <source>
        <dbReference type="ARBA" id="ARBA00023277"/>
    </source>
</evidence>
<name>A0AAE0XTP3_9GAST</name>
<sequence>MKRLLVITADDFGFSTERNKGVMEAFNNGAVKSASLLLNCTGTVSGVESARNTGLTLGLHLNLTEGKPVRHKYKTLTSSDGIFHGMLGLREALDKGEIDSTEIKAEIDSQIKYYEELVGEKPAYVDGHQHIHLHPVVAPIFAKILSRYDIAVTRLPIEINLSSKAWLKQDPKLFDKLLLFLKEAKFSMPVLQQNQIKTSTCFTGLSTMGNFMTIERLQANILEAFEAAEQKHQSMAVSCELMTHPGHPTPLHYGGFSWGTDDFGNSEDRVHELQVLSSVDMKNFYRAHNIELVTHREL</sequence>
<proteinExistence type="inferred from homology"/>
<dbReference type="PANTHER" id="PTHR31609">
    <property type="entry name" value="YDJC DEACETYLASE FAMILY MEMBER"/>
    <property type="match status" value="1"/>
</dbReference>
<dbReference type="Gene3D" id="3.20.20.370">
    <property type="entry name" value="Glycoside hydrolase/deacetylase"/>
    <property type="match status" value="1"/>
</dbReference>
<dbReference type="SUPFAM" id="SSF88713">
    <property type="entry name" value="Glycoside hydrolase/deacetylase"/>
    <property type="match status" value="1"/>
</dbReference>
<dbReference type="InterPro" id="IPR011330">
    <property type="entry name" value="Glyco_hydro/deAcase_b/a-brl"/>
</dbReference>
<dbReference type="AlphaFoldDB" id="A0AAE0XTP3"/>
<comment type="caution">
    <text evidence="9">The sequence shown here is derived from an EMBL/GenBank/DDBJ whole genome shotgun (WGS) entry which is preliminary data.</text>
</comment>
<keyword evidence="5" id="KW-0479">Metal-binding</keyword>
<comment type="function">
    <text evidence="2">Probably catalyzes the deacetylation of acetylated carbohydrates an important step in the degradation of oligosaccharides.</text>
</comment>
<dbReference type="Pfam" id="PF04794">
    <property type="entry name" value="YdjC"/>
    <property type="match status" value="1"/>
</dbReference>
<dbReference type="EMBL" id="JAWDGP010007596">
    <property type="protein sequence ID" value="KAK3711792.1"/>
    <property type="molecule type" value="Genomic_DNA"/>
</dbReference>
<keyword evidence="7" id="KW-0460">Magnesium</keyword>
<evidence type="ECO:0000313" key="10">
    <source>
        <dbReference type="Proteomes" id="UP001283361"/>
    </source>
</evidence>
<evidence type="ECO:0000256" key="5">
    <source>
        <dbReference type="ARBA" id="ARBA00022723"/>
    </source>
</evidence>
<evidence type="ECO:0000256" key="6">
    <source>
        <dbReference type="ARBA" id="ARBA00022801"/>
    </source>
</evidence>
<evidence type="ECO:0000256" key="7">
    <source>
        <dbReference type="ARBA" id="ARBA00022842"/>
    </source>
</evidence>
<dbReference type="PANTHER" id="PTHR31609:SF1">
    <property type="entry name" value="CARBOHYDRATE DEACETYLASE"/>
    <property type="match status" value="1"/>
</dbReference>
<keyword evidence="6" id="KW-0378">Hydrolase</keyword>
<dbReference type="GO" id="GO:0005975">
    <property type="term" value="P:carbohydrate metabolic process"/>
    <property type="evidence" value="ECO:0007669"/>
    <property type="project" value="InterPro"/>
</dbReference>
<reference evidence="9" key="1">
    <citation type="journal article" date="2023" name="G3 (Bethesda)">
        <title>A reference genome for the long-term kleptoplast-retaining sea slug Elysia crispata morphotype clarki.</title>
        <authorList>
            <person name="Eastman K.E."/>
            <person name="Pendleton A.L."/>
            <person name="Shaikh M.A."/>
            <person name="Suttiyut T."/>
            <person name="Ogas R."/>
            <person name="Tomko P."/>
            <person name="Gavelis G."/>
            <person name="Widhalm J.R."/>
            <person name="Wisecaver J.H."/>
        </authorList>
    </citation>
    <scope>NUCLEOTIDE SEQUENCE</scope>
    <source>
        <strain evidence="9">ECLA1</strain>
    </source>
</reference>
<protein>
    <recommendedName>
        <fullName evidence="4">Carbohydrate deacetylase</fullName>
    </recommendedName>
</protein>